<keyword evidence="3" id="KW-1185">Reference proteome</keyword>
<evidence type="ECO:0000313" key="1">
    <source>
        <dbReference type="EMBL" id="GGY97028.1"/>
    </source>
</evidence>
<dbReference type="EMBL" id="BMWW01000005">
    <property type="protein sequence ID" value="GGY97028.1"/>
    <property type="molecule type" value="Genomic_DNA"/>
</dbReference>
<dbReference type="PROSITE" id="PS51257">
    <property type="entry name" value="PROKAR_LIPOPROTEIN"/>
    <property type="match status" value="1"/>
</dbReference>
<evidence type="ECO:0000313" key="4">
    <source>
        <dbReference type="Proteomes" id="UP000619512"/>
    </source>
</evidence>
<protein>
    <recommendedName>
        <fullName evidence="5">Lipoprotein</fullName>
    </recommendedName>
</protein>
<reference evidence="1" key="3">
    <citation type="submission" date="2022-12" db="EMBL/GenBank/DDBJ databases">
        <authorList>
            <person name="Sun Q."/>
            <person name="Kim S."/>
        </authorList>
    </citation>
    <scope>NUCLEOTIDE SEQUENCE</scope>
    <source>
        <strain evidence="1">KCTC 12344</strain>
    </source>
</reference>
<dbReference type="Proteomes" id="UP000619512">
    <property type="component" value="Unassembled WGS sequence"/>
</dbReference>
<accession>A0A4P7BBT1</accession>
<dbReference type="EMBL" id="CP038026">
    <property type="protein sequence ID" value="QBQ35543.1"/>
    <property type="molecule type" value="Genomic_DNA"/>
</dbReference>
<dbReference type="RefSeq" id="WP_134383782.1">
    <property type="nucleotide sequence ID" value="NZ_BMWW01000005.1"/>
</dbReference>
<evidence type="ECO:0008006" key="5">
    <source>
        <dbReference type="Google" id="ProtNLM"/>
    </source>
</evidence>
<proteinExistence type="predicted"/>
<sequence length="228" mass="24865">MFAKVPHIALAASLAATLAGCVVPYSPTPVATNFPTSRQEKLQAAAHWTTVADHIEQRVVTDMKKHPNRPFYIAEDKDASPFQKAVTTQLVTSLVKDGYVVARTPTGAWKLELDIQAVTFTRNRPQYRYSGAATALANGVWVLSDINPTIGAIGVAGAADAFHWFHSQFAPGATPKTELIVTLSAGDQYRYYARSTAAYYVADTDRALYGIKEEDTQLTKVFKVQGGR</sequence>
<reference evidence="1" key="1">
    <citation type="journal article" date="2014" name="Int. J. Syst. Evol. Microbiol.">
        <title>Complete genome sequence of Corynebacterium casei LMG S-19264T (=DSM 44701T), isolated from a smear-ripened cheese.</title>
        <authorList>
            <consortium name="US DOE Joint Genome Institute (JGI-PGF)"/>
            <person name="Walter F."/>
            <person name="Albersmeier A."/>
            <person name="Kalinowski J."/>
            <person name="Ruckert C."/>
        </authorList>
    </citation>
    <scope>NUCLEOTIDE SEQUENCE</scope>
    <source>
        <strain evidence="1">KCTC 12344</strain>
    </source>
</reference>
<organism evidence="1 4">
    <name type="scientific">Pseudoduganella plicata</name>
    <dbReference type="NCBI Taxonomy" id="321984"/>
    <lineage>
        <taxon>Bacteria</taxon>
        <taxon>Pseudomonadati</taxon>
        <taxon>Pseudomonadota</taxon>
        <taxon>Betaproteobacteria</taxon>
        <taxon>Burkholderiales</taxon>
        <taxon>Oxalobacteraceae</taxon>
        <taxon>Telluria group</taxon>
        <taxon>Pseudoduganella</taxon>
    </lineage>
</organism>
<evidence type="ECO:0000313" key="2">
    <source>
        <dbReference type="EMBL" id="QBQ35543.1"/>
    </source>
</evidence>
<reference evidence="2 3" key="2">
    <citation type="submission" date="2019-03" db="EMBL/GenBank/DDBJ databases">
        <title>Draft Genome Sequences of Six Type Strains of the Genus Massilia.</title>
        <authorList>
            <person name="Miess H."/>
            <person name="Frediansyhah A."/>
            <person name="Gross H."/>
        </authorList>
    </citation>
    <scope>NUCLEOTIDE SEQUENCE [LARGE SCALE GENOMIC DNA]</scope>
    <source>
        <strain evidence="2 3">DSM 17505</strain>
    </source>
</reference>
<name>A0A4P7BBT1_9BURK</name>
<dbReference type="OrthoDB" id="6891340at2"/>
<dbReference type="AlphaFoldDB" id="A0A4P7BBT1"/>
<dbReference type="Proteomes" id="UP000294359">
    <property type="component" value="Chromosome"/>
</dbReference>
<gene>
    <name evidence="2" type="ORF">E1742_04715</name>
    <name evidence="1" type="ORF">GCM10007388_33360</name>
</gene>
<evidence type="ECO:0000313" key="3">
    <source>
        <dbReference type="Proteomes" id="UP000294359"/>
    </source>
</evidence>